<organism evidence="1 2">
    <name type="scientific">Micromonospora craniellae</name>
    <dbReference type="NCBI Taxonomy" id="2294034"/>
    <lineage>
        <taxon>Bacteria</taxon>
        <taxon>Bacillati</taxon>
        <taxon>Actinomycetota</taxon>
        <taxon>Actinomycetes</taxon>
        <taxon>Micromonosporales</taxon>
        <taxon>Micromonosporaceae</taxon>
        <taxon>Micromonospora</taxon>
    </lineage>
</organism>
<reference evidence="1 2" key="1">
    <citation type="submission" date="2018-08" db="EMBL/GenBank/DDBJ databases">
        <title>Verrucosispora craniellae sp. nov., isolated from a marine sponge in the South China Sea.</title>
        <authorList>
            <person name="Li L."/>
            <person name="Lin H.W."/>
        </authorList>
    </citation>
    <scope>NUCLEOTIDE SEQUENCE [LARGE SCALE GENOMIC DNA]</scope>
    <source>
        <strain evidence="1 2">LHW63014</strain>
    </source>
</reference>
<evidence type="ECO:0000313" key="2">
    <source>
        <dbReference type="Proteomes" id="UP000262621"/>
    </source>
</evidence>
<dbReference type="RefSeq" id="WP_117226285.1">
    <property type="nucleotide sequence ID" value="NZ_CP061725.1"/>
</dbReference>
<dbReference type="AlphaFoldDB" id="A0A372G5Q3"/>
<evidence type="ECO:0000313" key="1">
    <source>
        <dbReference type="EMBL" id="RFS48371.1"/>
    </source>
</evidence>
<dbReference type="Proteomes" id="UP000262621">
    <property type="component" value="Unassembled WGS sequence"/>
</dbReference>
<proteinExistence type="predicted"/>
<dbReference type="EMBL" id="QVFU01000001">
    <property type="protein sequence ID" value="RFS48371.1"/>
    <property type="molecule type" value="Genomic_DNA"/>
</dbReference>
<gene>
    <name evidence="1" type="ORF">D0Q02_02525</name>
</gene>
<dbReference type="OrthoDB" id="3398135at2"/>
<keyword evidence="2" id="KW-1185">Reference proteome</keyword>
<comment type="caution">
    <text evidence="1">The sequence shown here is derived from an EMBL/GenBank/DDBJ whole genome shotgun (WGS) entry which is preliminary data.</text>
</comment>
<accession>A0A372G5Q3</accession>
<protein>
    <submittedName>
        <fullName evidence="1">Uncharacterized protein</fullName>
    </submittedName>
</protein>
<sequence length="95" mass="10205">MIFPNDSCSWCIEQNTPAGVHNILGPVFVPCPACLGRCLLCEGEGLFPADFTCLPCFRQQLAALGLTPIMCAHCSGVVDLIPTDRLPEVIPHGDH</sequence>
<name>A0A372G5Q3_9ACTN</name>